<evidence type="ECO:0000313" key="9">
    <source>
        <dbReference type="EMBL" id="MBC8336399.1"/>
    </source>
</evidence>
<evidence type="ECO:0000256" key="1">
    <source>
        <dbReference type="ARBA" id="ARBA00007957"/>
    </source>
</evidence>
<dbReference type="PANTHER" id="PTHR33202:SF7">
    <property type="entry name" value="FERRIC UPTAKE REGULATION PROTEIN"/>
    <property type="match status" value="1"/>
</dbReference>
<comment type="caution">
    <text evidence="9">The sequence shown here is derived from an EMBL/GenBank/DDBJ whole genome shotgun (WGS) entry which is preliminary data.</text>
</comment>
<dbReference type="PANTHER" id="PTHR33202">
    <property type="entry name" value="ZINC UPTAKE REGULATION PROTEIN"/>
    <property type="match status" value="1"/>
</dbReference>
<dbReference type="GO" id="GO:0045892">
    <property type="term" value="P:negative regulation of DNA-templated transcription"/>
    <property type="evidence" value="ECO:0007669"/>
    <property type="project" value="TreeGrafter"/>
</dbReference>
<dbReference type="Gene3D" id="1.10.10.10">
    <property type="entry name" value="Winged helix-like DNA-binding domain superfamily/Winged helix DNA-binding domain"/>
    <property type="match status" value="1"/>
</dbReference>
<evidence type="ECO:0000313" key="10">
    <source>
        <dbReference type="Proteomes" id="UP000614469"/>
    </source>
</evidence>
<dbReference type="Gene3D" id="3.30.1490.190">
    <property type="match status" value="1"/>
</dbReference>
<comment type="similarity">
    <text evidence="1">Belongs to the Fur family.</text>
</comment>
<dbReference type="CDD" id="cd07153">
    <property type="entry name" value="Fur_like"/>
    <property type="match status" value="1"/>
</dbReference>
<evidence type="ECO:0000256" key="5">
    <source>
        <dbReference type="ARBA" id="ARBA00023125"/>
    </source>
</evidence>
<dbReference type="Pfam" id="PF01475">
    <property type="entry name" value="FUR"/>
    <property type="match status" value="1"/>
</dbReference>
<keyword evidence="5" id="KW-0238">DNA-binding</keyword>
<evidence type="ECO:0000256" key="3">
    <source>
        <dbReference type="ARBA" id="ARBA00022833"/>
    </source>
</evidence>
<evidence type="ECO:0000256" key="2">
    <source>
        <dbReference type="ARBA" id="ARBA00022491"/>
    </source>
</evidence>
<evidence type="ECO:0000256" key="8">
    <source>
        <dbReference type="PIRSR" id="PIRSR602481-2"/>
    </source>
</evidence>
<organism evidence="9 10">
    <name type="scientific">Candidatus Desulfolinea nitratireducens</name>
    <dbReference type="NCBI Taxonomy" id="2841698"/>
    <lineage>
        <taxon>Bacteria</taxon>
        <taxon>Bacillati</taxon>
        <taxon>Chloroflexota</taxon>
        <taxon>Anaerolineae</taxon>
        <taxon>Anaerolineales</taxon>
        <taxon>Anaerolineales incertae sedis</taxon>
        <taxon>Candidatus Desulfolinea</taxon>
    </lineage>
</organism>
<keyword evidence="8" id="KW-0408">Iron</keyword>
<protein>
    <submittedName>
        <fullName evidence="9">Transcriptional repressor</fullName>
    </submittedName>
</protein>
<comment type="cofactor">
    <cofactor evidence="7">
        <name>Zn(2+)</name>
        <dbReference type="ChEBI" id="CHEBI:29105"/>
    </cofactor>
    <text evidence="7">Binds 1 zinc ion per subunit.</text>
</comment>
<dbReference type="InterPro" id="IPR043135">
    <property type="entry name" value="Fur_C"/>
</dbReference>
<evidence type="ECO:0000256" key="4">
    <source>
        <dbReference type="ARBA" id="ARBA00023015"/>
    </source>
</evidence>
<dbReference type="AlphaFoldDB" id="A0A8J6NR03"/>
<reference evidence="9 10" key="1">
    <citation type="submission" date="2020-08" db="EMBL/GenBank/DDBJ databases">
        <title>Bridging the membrane lipid divide: bacteria of the FCB group superphylum have the potential to synthesize archaeal ether lipids.</title>
        <authorList>
            <person name="Villanueva L."/>
            <person name="Von Meijenfeldt F.A.B."/>
            <person name="Westbye A.B."/>
            <person name="Yadav S."/>
            <person name="Hopmans E.C."/>
            <person name="Dutilh B.E."/>
            <person name="Sinninghe Damste J.S."/>
        </authorList>
    </citation>
    <scope>NUCLEOTIDE SEQUENCE [LARGE SCALE GENOMIC DNA]</scope>
    <source>
        <strain evidence="9">NIOZ-UU36</strain>
    </source>
</reference>
<comment type="cofactor">
    <cofactor evidence="8">
        <name>Mn(2+)</name>
        <dbReference type="ChEBI" id="CHEBI:29035"/>
    </cofactor>
    <cofactor evidence="8">
        <name>Fe(2+)</name>
        <dbReference type="ChEBI" id="CHEBI:29033"/>
    </cofactor>
    <text evidence="8">Binds 1 Mn(2+) or Fe(2+) ion per subunit.</text>
</comment>
<name>A0A8J6NR03_9CHLR</name>
<dbReference type="Proteomes" id="UP000614469">
    <property type="component" value="Unassembled WGS sequence"/>
</dbReference>
<dbReference type="GO" id="GO:0008270">
    <property type="term" value="F:zinc ion binding"/>
    <property type="evidence" value="ECO:0007669"/>
    <property type="project" value="TreeGrafter"/>
</dbReference>
<gene>
    <name evidence="9" type="ORF">H8E29_14130</name>
</gene>
<dbReference type="InterPro" id="IPR036390">
    <property type="entry name" value="WH_DNA-bd_sf"/>
</dbReference>
<accession>A0A8J6NR03</accession>
<keyword evidence="7" id="KW-0479">Metal-binding</keyword>
<dbReference type="GO" id="GO:1900376">
    <property type="term" value="P:regulation of secondary metabolite biosynthetic process"/>
    <property type="evidence" value="ECO:0007669"/>
    <property type="project" value="TreeGrafter"/>
</dbReference>
<feature type="binding site" evidence="7">
    <location>
        <position position="94"/>
    </location>
    <ligand>
        <name>Zn(2+)</name>
        <dbReference type="ChEBI" id="CHEBI:29105"/>
    </ligand>
</feature>
<evidence type="ECO:0000256" key="6">
    <source>
        <dbReference type="ARBA" id="ARBA00023163"/>
    </source>
</evidence>
<proteinExistence type="inferred from homology"/>
<keyword evidence="2" id="KW-0678">Repressor</keyword>
<keyword evidence="6" id="KW-0804">Transcription</keyword>
<dbReference type="InterPro" id="IPR036388">
    <property type="entry name" value="WH-like_DNA-bd_sf"/>
</dbReference>
<dbReference type="EMBL" id="JACNJN010000158">
    <property type="protein sequence ID" value="MBC8336399.1"/>
    <property type="molecule type" value="Genomic_DNA"/>
</dbReference>
<feature type="binding site" evidence="7">
    <location>
        <position position="134"/>
    </location>
    <ligand>
        <name>Zn(2+)</name>
        <dbReference type="ChEBI" id="CHEBI:29105"/>
    </ligand>
</feature>
<feature type="binding site" evidence="7">
    <location>
        <position position="137"/>
    </location>
    <ligand>
        <name>Zn(2+)</name>
        <dbReference type="ChEBI" id="CHEBI:29105"/>
    </ligand>
</feature>
<dbReference type="GO" id="GO:0003700">
    <property type="term" value="F:DNA-binding transcription factor activity"/>
    <property type="evidence" value="ECO:0007669"/>
    <property type="project" value="InterPro"/>
</dbReference>
<keyword evidence="3 7" id="KW-0862">Zinc</keyword>
<dbReference type="SUPFAM" id="SSF46785">
    <property type="entry name" value="Winged helix' DNA-binding domain"/>
    <property type="match status" value="1"/>
</dbReference>
<keyword evidence="4" id="KW-0805">Transcription regulation</keyword>
<feature type="binding site" evidence="7">
    <location>
        <position position="97"/>
    </location>
    <ligand>
        <name>Zn(2+)</name>
        <dbReference type="ChEBI" id="CHEBI:29105"/>
    </ligand>
</feature>
<evidence type="ECO:0000256" key="7">
    <source>
        <dbReference type="PIRSR" id="PIRSR602481-1"/>
    </source>
</evidence>
<sequence>MSCEVNLTNQLRERGFRITPQRSVILHILGHAKAHLTPAEVYQQASISLPGLTETTVYRTLEFLAQTGLAQTVFNGKSKYAYEISGYAHHHLVCRQCGTEVEIPHVKAEALFKELQESTGFQLMQNHISFFGLCPVCQED</sequence>
<feature type="binding site" evidence="8">
    <location>
        <position position="109"/>
    </location>
    <ligand>
        <name>Fe cation</name>
        <dbReference type="ChEBI" id="CHEBI:24875"/>
    </ligand>
</feature>
<dbReference type="InterPro" id="IPR002481">
    <property type="entry name" value="FUR"/>
</dbReference>
<dbReference type="GO" id="GO:0000976">
    <property type="term" value="F:transcription cis-regulatory region binding"/>
    <property type="evidence" value="ECO:0007669"/>
    <property type="project" value="TreeGrafter"/>
</dbReference>